<dbReference type="InterPro" id="IPR029044">
    <property type="entry name" value="Nucleotide-diphossugar_trans"/>
</dbReference>
<dbReference type="PANTHER" id="PTHR43630">
    <property type="entry name" value="POLY-BETA-1,6-N-ACETYL-D-GLUCOSAMINE SYNTHASE"/>
    <property type="match status" value="1"/>
</dbReference>
<organism evidence="2 3">
    <name type="scientific">Paenibacillus sepulcri</name>
    <dbReference type="NCBI Taxonomy" id="359917"/>
    <lineage>
        <taxon>Bacteria</taxon>
        <taxon>Bacillati</taxon>
        <taxon>Bacillota</taxon>
        <taxon>Bacilli</taxon>
        <taxon>Bacillales</taxon>
        <taxon>Paenibacillaceae</taxon>
        <taxon>Paenibacillus</taxon>
    </lineage>
</organism>
<evidence type="ECO:0000313" key="3">
    <source>
        <dbReference type="Proteomes" id="UP001519887"/>
    </source>
</evidence>
<reference evidence="2 3" key="1">
    <citation type="submission" date="2021-07" db="EMBL/GenBank/DDBJ databases">
        <title>Paenibacillus radiodurans sp. nov., isolated from the southeastern edge of Tengger Desert.</title>
        <authorList>
            <person name="Zhang G."/>
        </authorList>
    </citation>
    <scope>NUCLEOTIDE SEQUENCE [LARGE SCALE GENOMIC DNA]</scope>
    <source>
        <strain evidence="2 3">CCM 7311</strain>
    </source>
</reference>
<accession>A0ABS7C820</accession>
<sequence>MITISLCMIVRNEEKILERCLSGVKDIADEIIIVDTGSTDKTKEIAAAWGAKVYDFEWIDDFAAARNYSFSKAACEYILWLDADDYIEEKDRTLLKELKASLKPDIQSVSMAYNLAFDSEGKVTSSLRRNRLVRRDCHFLWLGPVHEYLAVFGSSLASEVCITHQKDKPHTDRNLRIYRKRAEQGEAFSPRDLYYYANELREHAFNEEACDYYERFLATGLGWIEDNFQACLKLAECRERLGDKQMQFAALCRTLQYDIPRSEFCCRLGSYFFADNRYIQAIYWYEQAIALPDREESMGMKDTVSSTWLPHLQLCLCYDRLGDSHKANYHNEVALHYYPSHPSMIYNRNYYKELLGAGYVELTWPGGENK</sequence>
<dbReference type="Pfam" id="PF00535">
    <property type="entry name" value="Glycos_transf_2"/>
    <property type="match status" value="1"/>
</dbReference>
<keyword evidence="2" id="KW-0808">Transferase</keyword>
<dbReference type="CDD" id="cd02511">
    <property type="entry name" value="Beta4Glucosyltransferase"/>
    <property type="match status" value="1"/>
</dbReference>
<feature type="domain" description="Glycosyltransferase 2-like" evidence="1">
    <location>
        <begin position="5"/>
        <end position="98"/>
    </location>
</feature>
<dbReference type="EMBL" id="JAHZIK010000680">
    <property type="protein sequence ID" value="MBW7456841.1"/>
    <property type="molecule type" value="Genomic_DNA"/>
</dbReference>
<dbReference type="SUPFAM" id="SSF48452">
    <property type="entry name" value="TPR-like"/>
    <property type="match status" value="1"/>
</dbReference>
<dbReference type="Proteomes" id="UP001519887">
    <property type="component" value="Unassembled WGS sequence"/>
</dbReference>
<dbReference type="SUPFAM" id="SSF53448">
    <property type="entry name" value="Nucleotide-diphospho-sugar transferases"/>
    <property type="match status" value="1"/>
</dbReference>
<dbReference type="RefSeq" id="WP_210040471.1">
    <property type="nucleotide sequence ID" value="NZ_JBHLVU010000021.1"/>
</dbReference>
<evidence type="ECO:0000259" key="1">
    <source>
        <dbReference type="Pfam" id="PF00535"/>
    </source>
</evidence>
<keyword evidence="2" id="KW-0328">Glycosyltransferase</keyword>
<dbReference type="GO" id="GO:0016757">
    <property type="term" value="F:glycosyltransferase activity"/>
    <property type="evidence" value="ECO:0007669"/>
    <property type="project" value="UniProtKB-KW"/>
</dbReference>
<comment type="caution">
    <text evidence="2">The sequence shown here is derived from an EMBL/GenBank/DDBJ whole genome shotgun (WGS) entry which is preliminary data.</text>
</comment>
<dbReference type="InterPro" id="IPR011990">
    <property type="entry name" value="TPR-like_helical_dom_sf"/>
</dbReference>
<gene>
    <name evidence="2" type="ORF">K0U00_22665</name>
</gene>
<evidence type="ECO:0000313" key="2">
    <source>
        <dbReference type="EMBL" id="MBW7456841.1"/>
    </source>
</evidence>
<dbReference type="EC" id="2.4.-.-" evidence="2"/>
<dbReference type="Gene3D" id="1.25.40.10">
    <property type="entry name" value="Tetratricopeptide repeat domain"/>
    <property type="match status" value="1"/>
</dbReference>
<keyword evidence="3" id="KW-1185">Reference proteome</keyword>
<name>A0ABS7C820_9BACL</name>
<proteinExistence type="predicted"/>
<dbReference type="InterPro" id="IPR001173">
    <property type="entry name" value="Glyco_trans_2-like"/>
</dbReference>
<protein>
    <submittedName>
        <fullName evidence="2">Glycosyltransferase</fullName>
        <ecNumber evidence="2">2.4.-.-</ecNumber>
    </submittedName>
</protein>
<dbReference type="PANTHER" id="PTHR43630:SF2">
    <property type="entry name" value="GLYCOSYLTRANSFERASE"/>
    <property type="match status" value="1"/>
</dbReference>
<dbReference type="Gene3D" id="3.90.550.10">
    <property type="entry name" value="Spore Coat Polysaccharide Biosynthesis Protein SpsA, Chain A"/>
    <property type="match status" value="1"/>
</dbReference>